<organism evidence="2 3">
    <name type="scientific">Mesorhizobium hungaricum</name>
    <dbReference type="NCBI Taxonomy" id="1566387"/>
    <lineage>
        <taxon>Bacteria</taxon>
        <taxon>Pseudomonadati</taxon>
        <taxon>Pseudomonadota</taxon>
        <taxon>Alphaproteobacteria</taxon>
        <taxon>Hyphomicrobiales</taxon>
        <taxon>Phyllobacteriaceae</taxon>
        <taxon>Mesorhizobium</taxon>
    </lineage>
</organism>
<proteinExistence type="predicted"/>
<sequence length="125" mass="13440">MNVYFLAAAAAAVLLGLAHSVLGEMLIFRSLAVQATQSDGSKLLGRRHLAALRSTWHLATLFGWGLAALFFWMARPDRSLAGLAVAIATFLTLCAVFWLIGTRGRHPAWIVFLVTATLSYLGAPA</sequence>
<feature type="transmembrane region" description="Helical" evidence="1">
    <location>
        <begin position="80"/>
        <end position="100"/>
    </location>
</feature>
<dbReference type="Proteomes" id="UP000094412">
    <property type="component" value="Unassembled WGS sequence"/>
</dbReference>
<protein>
    <submittedName>
        <fullName evidence="2">Uncharacterized protein</fullName>
    </submittedName>
</protein>
<gene>
    <name evidence="2" type="ORF">QV13_15155</name>
</gene>
<feature type="transmembrane region" description="Helical" evidence="1">
    <location>
        <begin position="56"/>
        <end position="73"/>
    </location>
</feature>
<comment type="caution">
    <text evidence="2">The sequence shown here is derived from an EMBL/GenBank/DDBJ whole genome shotgun (WGS) entry which is preliminary data.</text>
</comment>
<dbReference type="RefSeq" id="WP_024926350.1">
    <property type="nucleotide sequence ID" value="NZ_MDEO01000033.1"/>
</dbReference>
<evidence type="ECO:0000313" key="3">
    <source>
        <dbReference type="Proteomes" id="UP000094412"/>
    </source>
</evidence>
<feature type="transmembrane region" description="Helical" evidence="1">
    <location>
        <begin position="106"/>
        <end position="123"/>
    </location>
</feature>
<evidence type="ECO:0000313" key="2">
    <source>
        <dbReference type="EMBL" id="OCX16193.1"/>
    </source>
</evidence>
<dbReference type="EMBL" id="MDEO01000033">
    <property type="protein sequence ID" value="OCX16193.1"/>
    <property type="molecule type" value="Genomic_DNA"/>
</dbReference>
<evidence type="ECO:0000256" key="1">
    <source>
        <dbReference type="SAM" id="Phobius"/>
    </source>
</evidence>
<dbReference type="AlphaFoldDB" id="A0A1C2DNF0"/>
<keyword evidence="3" id="KW-1185">Reference proteome</keyword>
<dbReference type="OrthoDB" id="1162797at2"/>
<dbReference type="STRING" id="1566387.QV13_15155"/>
<keyword evidence="1" id="KW-1133">Transmembrane helix</keyword>
<reference evidence="2 3" key="1">
    <citation type="submission" date="2016-08" db="EMBL/GenBank/DDBJ databases">
        <title>Whole genome sequence of Mesorhizobium sp. strain UASWS1009 isolated from industrial sewage.</title>
        <authorList>
            <person name="Crovadore J."/>
            <person name="Calmin G."/>
            <person name="Chablais R."/>
            <person name="Cochard B."/>
            <person name="Lefort F."/>
        </authorList>
    </citation>
    <scope>NUCLEOTIDE SEQUENCE [LARGE SCALE GENOMIC DNA]</scope>
    <source>
        <strain evidence="2 3">UASWS1009</strain>
    </source>
</reference>
<name>A0A1C2DNF0_9HYPH</name>
<keyword evidence="1" id="KW-0812">Transmembrane</keyword>
<keyword evidence="1" id="KW-0472">Membrane</keyword>
<accession>A0A1C2DNF0</accession>